<gene>
    <name evidence="1" type="ORF">METZ01_LOCUS178403</name>
</gene>
<proteinExistence type="predicted"/>
<name>A0A382CI84_9ZZZZ</name>
<reference evidence="1" key="1">
    <citation type="submission" date="2018-05" db="EMBL/GenBank/DDBJ databases">
        <authorList>
            <person name="Lanie J.A."/>
            <person name="Ng W.-L."/>
            <person name="Kazmierczak K.M."/>
            <person name="Andrzejewski T.M."/>
            <person name="Davidsen T.M."/>
            <person name="Wayne K.J."/>
            <person name="Tettelin H."/>
            <person name="Glass J.I."/>
            <person name="Rusch D."/>
            <person name="Podicherti R."/>
            <person name="Tsui H.-C.T."/>
            <person name="Winkler M.E."/>
        </authorList>
    </citation>
    <scope>NUCLEOTIDE SEQUENCE</scope>
</reference>
<evidence type="ECO:0000313" key="1">
    <source>
        <dbReference type="EMBL" id="SVB25549.1"/>
    </source>
</evidence>
<organism evidence="1">
    <name type="scientific">marine metagenome</name>
    <dbReference type="NCBI Taxonomy" id="408172"/>
    <lineage>
        <taxon>unclassified sequences</taxon>
        <taxon>metagenomes</taxon>
        <taxon>ecological metagenomes</taxon>
    </lineage>
</organism>
<protein>
    <submittedName>
        <fullName evidence="1">Uncharacterized protein</fullName>
    </submittedName>
</protein>
<dbReference type="AlphaFoldDB" id="A0A382CI84"/>
<accession>A0A382CI84</accession>
<dbReference type="EMBL" id="UINC01034542">
    <property type="protein sequence ID" value="SVB25549.1"/>
    <property type="molecule type" value="Genomic_DNA"/>
</dbReference>
<sequence>MTKIIFEDDDGEKVTLEGDFVQIGDLFQALKRMCLAWGYHPDNVQELFQDCENWANEKTVESFCCADKKE</sequence>